<gene>
    <name evidence="1" type="ORF">AADG42_15030</name>
</gene>
<proteinExistence type="predicted"/>
<keyword evidence="2" id="KW-1185">Reference proteome</keyword>
<evidence type="ECO:0008006" key="3">
    <source>
        <dbReference type="Google" id="ProtNLM"/>
    </source>
</evidence>
<protein>
    <recommendedName>
        <fullName evidence="3">Antitoxin HicB</fullName>
    </recommendedName>
</protein>
<accession>A0ABZ3FR51</accession>
<reference evidence="1 2" key="1">
    <citation type="submission" date="2024-04" db="EMBL/GenBank/DDBJ databases">
        <title>Isolation of an actinomycete strain from pig manure.</title>
        <authorList>
            <person name="Gong T."/>
            <person name="Yu Z."/>
            <person name="An M."/>
            <person name="Wei C."/>
            <person name="Yang W."/>
            <person name="Liu L."/>
        </authorList>
    </citation>
    <scope>NUCLEOTIDE SEQUENCE [LARGE SCALE GENOMIC DNA]</scope>
    <source>
        <strain evidence="1 2">ZF39</strain>
    </source>
</reference>
<name>A0ABZ3FR51_9ACTN</name>
<dbReference type="EMBL" id="CP154795">
    <property type="protein sequence ID" value="XAN08561.1"/>
    <property type="molecule type" value="Genomic_DNA"/>
</dbReference>
<organism evidence="1 2">
    <name type="scientific">Ammonicoccus fulvus</name>
    <dbReference type="NCBI Taxonomy" id="3138240"/>
    <lineage>
        <taxon>Bacteria</taxon>
        <taxon>Bacillati</taxon>
        <taxon>Actinomycetota</taxon>
        <taxon>Actinomycetes</taxon>
        <taxon>Propionibacteriales</taxon>
        <taxon>Propionibacteriaceae</taxon>
        <taxon>Ammonicoccus</taxon>
    </lineage>
</organism>
<evidence type="ECO:0000313" key="1">
    <source>
        <dbReference type="EMBL" id="XAN08561.1"/>
    </source>
</evidence>
<evidence type="ECO:0000313" key="2">
    <source>
        <dbReference type="Proteomes" id="UP001442841"/>
    </source>
</evidence>
<dbReference type="InterPro" id="IPR010982">
    <property type="entry name" value="Lambda_DNA-bd_dom_sf"/>
</dbReference>
<sequence length="89" mass="9558">MTEAIAFVAQIDPEAVEIVVVPQLPHDLDSEVRAAKEAVRDLQEQQATAAQLSRRAARRLREAGLTGSDAAVVLGISPQRVSQLLRDSG</sequence>
<dbReference type="Gene3D" id="1.10.260.40">
    <property type="entry name" value="lambda repressor-like DNA-binding domains"/>
    <property type="match status" value="1"/>
</dbReference>
<dbReference type="Proteomes" id="UP001442841">
    <property type="component" value="Chromosome"/>
</dbReference>
<dbReference type="RefSeq" id="WP_425310018.1">
    <property type="nucleotide sequence ID" value="NZ_CP154795.1"/>
</dbReference>